<dbReference type="EMBL" id="CP017076">
    <property type="protein sequence ID" value="AOR80045.1"/>
    <property type="molecule type" value="Genomic_DNA"/>
</dbReference>
<protein>
    <submittedName>
        <fullName evidence="2">Amidohydrolase</fullName>
    </submittedName>
</protein>
<dbReference type="Gene3D" id="3.20.20.140">
    <property type="entry name" value="Metal-dependent hydrolases"/>
    <property type="match status" value="2"/>
</dbReference>
<dbReference type="GO" id="GO:0016812">
    <property type="term" value="F:hydrolase activity, acting on carbon-nitrogen (but not peptide) bonds, in cyclic amides"/>
    <property type="evidence" value="ECO:0007669"/>
    <property type="project" value="TreeGrafter"/>
</dbReference>
<dbReference type="CDD" id="cd01297">
    <property type="entry name" value="D-aminoacylase"/>
    <property type="match status" value="1"/>
</dbReference>
<dbReference type="GO" id="GO:0005829">
    <property type="term" value="C:cytosol"/>
    <property type="evidence" value="ECO:0007669"/>
    <property type="project" value="TreeGrafter"/>
</dbReference>
<evidence type="ECO:0000313" key="2">
    <source>
        <dbReference type="EMBL" id="AOR80045.1"/>
    </source>
</evidence>
<evidence type="ECO:0000259" key="1">
    <source>
        <dbReference type="Pfam" id="PF07969"/>
    </source>
</evidence>
<name>A0A1D8ADB8_9SPHN</name>
<dbReference type="PANTHER" id="PTHR11647">
    <property type="entry name" value="HYDRANTOINASE/DIHYDROPYRIMIDINASE FAMILY MEMBER"/>
    <property type="match status" value="1"/>
</dbReference>
<evidence type="ECO:0000313" key="3">
    <source>
        <dbReference type="Proteomes" id="UP000094626"/>
    </source>
</evidence>
<accession>A0A1D8ADB8</accession>
<dbReference type="InterPro" id="IPR032466">
    <property type="entry name" value="Metal_Hydrolase"/>
</dbReference>
<geneLocation type="plasmid" evidence="2 3">
    <name>pSA1</name>
</geneLocation>
<dbReference type="AlphaFoldDB" id="A0A1D8ADB8"/>
<dbReference type="InterPro" id="IPR013108">
    <property type="entry name" value="Amidohydro_3"/>
</dbReference>
<reference evidence="3" key="1">
    <citation type="journal article" date="2017" name="J. Biotechnol.">
        <title>Complete genome sequence of Novosphingobium resinovorum SA1, a versatile xenobiotic-degrading bacterium capable of utilizing sulfanilic acid.</title>
        <authorList>
            <person name="Hegedus B."/>
            <person name="Kos P.B."/>
            <person name="Balint B."/>
            <person name="Maroti G."/>
            <person name="Gan H.M."/>
            <person name="Perei K."/>
            <person name="Rakhely G."/>
        </authorList>
    </citation>
    <scope>NUCLEOTIDE SEQUENCE [LARGE SCALE GENOMIC DNA]</scope>
    <source>
        <strain evidence="3">SA1</strain>
    </source>
</reference>
<proteinExistence type="predicted"/>
<dbReference type="SUPFAM" id="SSF51556">
    <property type="entry name" value="Metallo-dependent hydrolases"/>
    <property type="match status" value="1"/>
</dbReference>
<feature type="domain" description="Amidohydrolase 3" evidence="1">
    <location>
        <begin position="45"/>
        <end position="553"/>
    </location>
</feature>
<dbReference type="InterPro" id="IPR011059">
    <property type="entry name" value="Metal-dep_hydrolase_composite"/>
</dbReference>
<dbReference type="InterPro" id="IPR050378">
    <property type="entry name" value="Metallo-dep_Hydrolases_sf"/>
</dbReference>
<sequence>MSEYDLVIRGGTVADGTGADLFEGDVAVRGGKIVATVAISGSGREEIDARGKLVTPGFVDIHTHYDAQVTWDTQFSPSTNHGVTSVLMGNCGVGFAPCRPDMREQMIDVMEGVEDIPGIVMAEGLPWNWESFPEYMDAIEQRPMDADFAVAVPHIPVRVHVMGQRAIEREPATGTDMQAMAAIVREGLQAGAFGFSTTRVIGHRTASGDQLPVTTASEDELLTIAMAMKPFGRHLFMSASEFDTGNGFSSEFRMLSRVAEASGQTVTFPLLQYNEAPDRWREIADACAASRAQGIDIYGQVVGRPVGVLFGHQLSLNPFRGCPTYDAIEHLPLVARALEMRKPEIKAAILSEMGLPLDPKTYPAFMREVSQCYAMGENPDYAPPESARFDIIAAQRGCSVHEVAYDALLEEDGQAILYFPARNYTHYNLDVVHHMLRREDTVLGLGDGGAHVGAICDGSMQTFLLTYWTRDRVGERLSIPEAVRLMTGHTAHVGGFGDRGIIAPGYKADLNVIDYDRLRLAPPRASFDLPAGGRRLTQGASGYAATILSGVVTARDDTPTGALPGRLVRGRRSAPVA</sequence>
<dbReference type="Proteomes" id="UP000094626">
    <property type="component" value="Plasmid pSA1"/>
</dbReference>
<dbReference type="PANTHER" id="PTHR11647:SF1">
    <property type="entry name" value="COLLAPSIN RESPONSE MEDIATOR PROTEIN"/>
    <property type="match status" value="1"/>
</dbReference>
<dbReference type="RefSeq" id="WP_069709567.1">
    <property type="nucleotide sequence ID" value="NZ_CP017076.1"/>
</dbReference>
<dbReference type="Pfam" id="PF07969">
    <property type="entry name" value="Amidohydro_3"/>
    <property type="match status" value="1"/>
</dbReference>
<dbReference type="SUPFAM" id="SSF51338">
    <property type="entry name" value="Composite domain of metallo-dependent hydrolases"/>
    <property type="match status" value="1"/>
</dbReference>
<organism evidence="2 3">
    <name type="scientific">Novosphingobium resinovorum</name>
    <dbReference type="NCBI Taxonomy" id="158500"/>
    <lineage>
        <taxon>Bacteria</taxon>
        <taxon>Pseudomonadati</taxon>
        <taxon>Pseudomonadota</taxon>
        <taxon>Alphaproteobacteria</taxon>
        <taxon>Sphingomonadales</taxon>
        <taxon>Sphingomonadaceae</taxon>
        <taxon>Novosphingobium</taxon>
    </lineage>
</organism>
<dbReference type="KEGG" id="nre:BES08_19840"/>
<gene>
    <name evidence="2" type="ORF">BES08_19840</name>
</gene>
<keyword evidence="2" id="KW-0614">Plasmid</keyword>
<keyword evidence="2" id="KW-0378">Hydrolase</keyword>
<keyword evidence="3" id="KW-1185">Reference proteome</keyword>